<evidence type="ECO:0000313" key="2">
    <source>
        <dbReference type="Proteomes" id="UP000467700"/>
    </source>
</evidence>
<dbReference type="OrthoDB" id="10461985at2759"/>
<protein>
    <submittedName>
        <fullName evidence="1">Uncharacterized protein</fullName>
    </submittedName>
</protein>
<dbReference type="EMBL" id="CACVBS010000036">
    <property type="protein sequence ID" value="CAA7262634.1"/>
    <property type="molecule type" value="Genomic_DNA"/>
</dbReference>
<organism evidence="1 2">
    <name type="scientific">Cyclocybe aegerita</name>
    <name type="common">Black poplar mushroom</name>
    <name type="synonym">Agrocybe aegerita</name>
    <dbReference type="NCBI Taxonomy" id="1973307"/>
    <lineage>
        <taxon>Eukaryota</taxon>
        <taxon>Fungi</taxon>
        <taxon>Dikarya</taxon>
        <taxon>Basidiomycota</taxon>
        <taxon>Agaricomycotina</taxon>
        <taxon>Agaricomycetes</taxon>
        <taxon>Agaricomycetidae</taxon>
        <taxon>Agaricales</taxon>
        <taxon>Agaricineae</taxon>
        <taxon>Bolbitiaceae</taxon>
        <taxon>Cyclocybe</taxon>
    </lineage>
</organism>
<accession>A0A8S0W4X3</accession>
<evidence type="ECO:0000313" key="1">
    <source>
        <dbReference type="EMBL" id="CAA7262634.1"/>
    </source>
</evidence>
<comment type="caution">
    <text evidence="1">The sequence shown here is derived from an EMBL/GenBank/DDBJ whole genome shotgun (WGS) entry which is preliminary data.</text>
</comment>
<name>A0A8S0W4X3_CYCAE</name>
<dbReference type="AlphaFoldDB" id="A0A8S0W4X3"/>
<gene>
    <name evidence="1" type="ORF">AAE3_LOCUS4873</name>
</gene>
<keyword evidence="2" id="KW-1185">Reference proteome</keyword>
<reference evidence="1 2" key="1">
    <citation type="submission" date="2020-01" db="EMBL/GenBank/DDBJ databases">
        <authorList>
            <person name="Gupta K D."/>
        </authorList>
    </citation>
    <scope>NUCLEOTIDE SEQUENCE [LARGE SCALE GENOMIC DNA]</scope>
</reference>
<proteinExistence type="predicted"/>
<sequence>MGAGPSKTFIYTYEQKQVLAERPASHLVRSAYKTRLRKHFKLNLGPFARKSATIAVRELFPEIPAHHTISFYTSELLICHGETTEISSSAWADAIPRLERLTVKSLASGSPGDRKSFFDGSRKV</sequence>
<dbReference type="Proteomes" id="UP000467700">
    <property type="component" value="Unassembled WGS sequence"/>
</dbReference>